<evidence type="ECO:0000256" key="1">
    <source>
        <dbReference type="SAM" id="MobiDB-lite"/>
    </source>
</evidence>
<proteinExistence type="predicted"/>
<feature type="domain" description="GAG-pre-integrase" evidence="2">
    <location>
        <begin position="68"/>
        <end position="107"/>
    </location>
</feature>
<evidence type="ECO:0000313" key="4">
    <source>
        <dbReference type="Proteomes" id="UP001188597"/>
    </source>
</evidence>
<dbReference type="InterPro" id="IPR025724">
    <property type="entry name" value="GAG-pre-integrase_dom"/>
</dbReference>
<keyword evidence="4" id="KW-1185">Reference proteome</keyword>
<dbReference type="Pfam" id="PF13976">
    <property type="entry name" value="gag_pre-integrs"/>
    <property type="match status" value="1"/>
</dbReference>
<dbReference type="EMBL" id="JAVXUP010001376">
    <property type="protein sequence ID" value="KAK3012456.1"/>
    <property type="molecule type" value="Genomic_DNA"/>
</dbReference>
<comment type="caution">
    <text evidence="3">The sequence shown here is derived from an EMBL/GenBank/DDBJ whole genome shotgun (WGS) entry which is preliminary data.</text>
</comment>
<dbReference type="AlphaFoldDB" id="A0AA88VNI3"/>
<feature type="compositionally biased region" description="Basic and acidic residues" evidence="1">
    <location>
        <begin position="48"/>
        <end position="59"/>
    </location>
</feature>
<sequence length="178" mass="19975">MKIRAVLIQQELLKALKGKQGLPDTMSADEKKRHRLYTLRMKEGTSISDHHDEYDKDSTATRAAATAPSSDIDSDTTKLWHTHLGHMSERGMDVMSKQDLLRSNKIEITRFFASIVTSGSSADITSGYDKRCGGTDVALVVAVGHGHWWRKEHSSNVKKPTEDTRNFDDLTHEGLLRL</sequence>
<accession>A0AA88VNI3</accession>
<feature type="region of interest" description="Disordered" evidence="1">
    <location>
        <begin position="48"/>
        <end position="73"/>
    </location>
</feature>
<reference evidence="3" key="1">
    <citation type="submission" date="2022-12" db="EMBL/GenBank/DDBJ databases">
        <title>Draft genome assemblies for two species of Escallonia (Escalloniales).</title>
        <authorList>
            <person name="Chanderbali A."/>
            <person name="Dervinis C."/>
            <person name="Anghel I."/>
            <person name="Soltis D."/>
            <person name="Soltis P."/>
            <person name="Zapata F."/>
        </authorList>
    </citation>
    <scope>NUCLEOTIDE SEQUENCE</scope>
    <source>
        <strain evidence="3">UCBG64.0493</strain>
        <tissue evidence="3">Leaf</tissue>
    </source>
</reference>
<name>A0AA88VNI3_9ASTE</name>
<gene>
    <name evidence="3" type="ORF">RJ639_010379</name>
</gene>
<evidence type="ECO:0000259" key="2">
    <source>
        <dbReference type="Pfam" id="PF13976"/>
    </source>
</evidence>
<evidence type="ECO:0000313" key="3">
    <source>
        <dbReference type="EMBL" id="KAK3012456.1"/>
    </source>
</evidence>
<dbReference type="Proteomes" id="UP001188597">
    <property type="component" value="Unassembled WGS sequence"/>
</dbReference>
<organism evidence="3 4">
    <name type="scientific">Escallonia herrerae</name>
    <dbReference type="NCBI Taxonomy" id="1293975"/>
    <lineage>
        <taxon>Eukaryota</taxon>
        <taxon>Viridiplantae</taxon>
        <taxon>Streptophyta</taxon>
        <taxon>Embryophyta</taxon>
        <taxon>Tracheophyta</taxon>
        <taxon>Spermatophyta</taxon>
        <taxon>Magnoliopsida</taxon>
        <taxon>eudicotyledons</taxon>
        <taxon>Gunneridae</taxon>
        <taxon>Pentapetalae</taxon>
        <taxon>asterids</taxon>
        <taxon>campanulids</taxon>
        <taxon>Escalloniales</taxon>
        <taxon>Escalloniaceae</taxon>
        <taxon>Escallonia</taxon>
    </lineage>
</organism>
<protein>
    <recommendedName>
        <fullName evidence="2">GAG-pre-integrase domain-containing protein</fullName>
    </recommendedName>
</protein>